<dbReference type="KEGG" id="cak:Caul_1187"/>
<accession>B0SXZ4</accession>
<dbReference type="AlphaFoldDB" id="B0SXZ4"/>
<dbReference type="STRING" id="366602.Caul_1187"/>
<organism evidence="2">
    <name type="scientific">Caulobacter sp. (strain K31)</name>
    <dbReference type="NCBI Taxonomy" id="366602"/>
    <lineage>
        <taxon>Bacteria</taxon>
        <taxon>Pseudomonadati</taxon>
        <taxon>Pseudomonadota</taxon>
        <taxon>Alphaproteobacteria</taxon>
        <taxon>Caulobacterales</taxon>
        <taxon>Caulobacteraceae</taxon>
        <taxon>Caulobacter</taxon>
    </lineage>
</organism>
<dbReference type="EMBL" id="CP000927">
    <property type="protein sequence ID" value="ABZ70317.1"/>
    <property type="molecule type" value="Genomic_DNA"/>
</dbReference>
<name>B0SXZ4_CAUSK</name>
<protein>
    <submittedName>
        <fullName evidence="2">Uncharacterized protein</fullName>
    </submittedName>
</protein>
<sequence precursor="true">MPSHLAMNVLIATGLTAGVAISWARAIMMQAKIKTVRVRTGQHRRAVD</sequence>
<proteinExistence type="predicted"/>
<dbReference type="HOGENOM" id="CLU_3150849_0_0_5"/>
<evidence type="ECO:0000313" key="2">
    <source>
        <dbReference type="EMBL" id="ABZ70317.1"/>
    </source>
</evidence>
<evidence type="ECO:0000256" key="1">
    <source>
        <dbReference type="SAM" id="Phobius"/>
    </source>
</evidence>
<keyword evidence="1" id="KW-1133">Transmembrane helix</keyword>
<reference evidence="2" key="1">
    <citation type="submission" date="2008-01" db="EMBL/GenBank/DDBJ databases">
        <title>Complete sequence of chromosome of Caulobacter sp. K31.</title>
        <authorList>
            <consortium name="US DOE Joint Genome Institute"/>
            <person name="Copeland A."/>
            <person name="Lucas S."/>
            <person name="Lapidus A."/>
            <person name="Barry K."/>
            <person name="Glavina del Rio T."/>
            <person name="Dalin E."/>
            <person name="Tice H."/>
            <person name="Pitluck S."/>
            <person name="Bruce D."/>
            <person name="Goodwin L."/>
            <person name="Thompson L.S."/>
            <person name="Brettin T."/>
            <person name="Detter J.C."/>
            <person name="Han C."/>
            <person name="Schmutz J."/>
            <person name="Larimer F."/>
            <person name="Land M."/>
            <person name="Hauser L."/>
            <person name="Kyrpides N."/>
            <person name="Kim E."/>
            <person name="Stephens C."/>
            <person name="Richardson P."/>
        </authorList>
    </citation>
    <scope>NUCLEOTIDE SEQUENCE [LARGE SCALE GENOMIC DNA]</scope>
    <source>
        <strain evidence="2">K31</strain>
    </source>
</reference>
<keyword evidence="1" id="KW-0472">Membrane</keyword>
<feature type="transmembrane region" description="Helical" evidence="1">
    <location>
        <begin position="6"/>
        <end position="27"/>
    </location>
</feature>
<keyword evidence="1" id="KW-0812">Transmembrane</keyword>
<gene>
    <name evidence="2" type="ordered locus">Caul_1187</name>
</gene>